<name>A0A975G721_9BACT</name>
<evidence type="ECO:0000313" key="2">
    <source>
        <dbReference type="EMBL" id="QUE50148.1"/>
    </source>
</evidence>
<protein>
    <recommendedName>
        <fullName evidence="4">PEP-CTERM sorting domain-containing protein</fullName>
    </recommendedName>
</protein>
<organism evidence="2 3">
    <name type="scientific">Luteolibacter ambystomatis</name>
    <dbReference type="NCBI Taxonomy" id="2824561"/>
    <lineage>
        <taxon>Bacteria</taxon>
        <taxon>Pseudomonadati</taxon>
        <taxon>Verrucomicrobiota</taxon>
        <taxon>Verrucomicrobiia</taxon>
        <taxon>Verrucomicrobiales</taxon>
        <taxon>Verrucomicrobiaceae</taxon>
        <taxon>Luteolibacter</taxon>
    </lineage>
</organism>
<feature type="chain" id="PRO_5037100441" description="PEP-CTERM sorting domain-containing protein" evidence="1">
    <location>
        <begin position="23"/>
        <end position="97"/>
    </location>
</feature>
<dbReference type="EMBL" id="CP073100">
    <property type="protein sequence ID" value="QUE50148.1"/>
    <property type="molecule type" value="Genomic_DNA"/>
</dbReference>
<keyword evidence="3" id="KW-1185">Reference proteome</keyword>
<accession>A0A975G721</accession>
<dbReference type="RefSeq" id="WP_211630237.1">
    <property type="nucleotide sequence ID" value="NZ_CP073100.1"/>
</dbReference>
<proteinExistence type="predicted"/>
<dbReference type="Proteomes" id="UP000676169">
    <property type="component" value="Chromosome"/>
</dbReference>
<evidence type="ECO:0000313" key="3">
    <source>
        <dbReference type="Proteomes" id="UP000676169"/>
    </source>
</evidence>
<dbReference type="KEGG" id="lamb:KBB96_14880"/>
<keyword evidence="1" id="KW-0732">Signal</keyword>
<feature type="signal peptide" evidence="1">
    <location>
        <begin position="1"/>
        <end position="22"/>
    </location>
</feature>
<reference evidence="2" key="1">
    <citation type="submission" date="2021-04" db="EMBL/GenBank/DDBJ databases">
        <title>Luteolibacter sp. 32A isolated from the skin of an Anderson's salamander (Ambystoma andersonii).</title>
        <authorList>
            <person name="Spergser J."/>
            <person name="Busse H.-J."/>
        </authorList>
    </citation>
    <scope>NUCLEOTIDE SEQUENCE</scope>
    <source>
        <strain evidence="2">32A</strain>
    </source>
</reference>
<dbReference type="AlphaFoldDB" id="A0A975G721"/>
<evidence type="ECO:0000256" key="1">
    <source>
        <dbReference type="SAM" id="SignalP"/>
    </source>
</evidence>
<gene>
    <name evidence="2" type="ORF">KBB96_14880</name>
</gene>
<evidence type="ECO:0008006" key="4">
    <source>
        <dbReference type="Google" id="ProtNLM"/>
    </source>
</evidence>
<sequence length="97" mass="10385">MVPRAFHPIVLAVALVALPAFAAWGRVRDGRPALTTGPVVSPVSFTTAPDGALMMPIEVVDAGKMPVKRMVEIQPVPEPSALLLLAPSLLLVLRRRR</sequence>